<proteinExistence type="predicted"/>
<evidence type="ECO:0000256" key="2">
    <source>
        <dbReference type="ARBA" id="ARBA00004613"/>
    </source>
</evidence>
<dbReference type="GO" id="GO:0005615">
    <property type="term" value="C:extracellular space"/>
    <property type="evidence" value="ECO:0007669"/>
    <property type="project" value="InterPro"/>
</dbReference>
<comment type="cofactor">
    <cofactor evidence="1">
        <name>Ca(2+)</name>
        <dbReference type="ChEBI" id="CHEBI:29108"/>
    </cofactor>
</comment>
<dbReference type="InterPro" id="IPR013858">
    <property type="entry name" value="Peptidase_M10B_C"/>
</dbReference>
<dbReference type="InterPro" id="IPR018511">
    <property type="entry name" value="Hemolysin-typ_Ca-bd_CS"/>
</dbReference>
<evidence type="ECO:0000313" key="7">
    <source>
        <dbReference type="EMBL" id="GLK81166.1"/>
    </source>
</evidence>
<dbReference type="InterPro" id="IPR001343">
    <property type="entry name" value="Hemolysn_Ca-bd"/>
</dbReference>
<evidence type="ECO:0000256" key="3">
    <source>
        <dbReference type="ARBA" id="ARBA00022525"/>
    </source>
</evidence>
<keyword evidence="8" id="KW-1185">Reference proteome</keyword>
<keyword evidence="4" id="KW-0677">Repeat</keyword>
<comment type="subcellular location">
    <subcellularLocation>
        <location evidence="2">Secreted</location>
    </subcellularLocation>
</comment>
<comment type="caution">
    <text evidence="7">The sequence shown here is derived from an EMBL/GenBank/DDBJ whole genome shotgun (WGS) entry which is preliminary data.</text>
</comment>
<dbReference type="AlphaFoldDB" id="A0A9W6JP17"/>
<dbReference type="EMBL" id="BSFL01000003">
    <property type="protein sequence ID" value="GLK81166.1"/>
    <property type="molecule type" value="Genomic_DNA"/>
</dbReference>
<evidence type="ECO:0000259" key="6">
    <source>
        <dbReference type="Pfam" id="PF08548"/>
    </source>
</evidence>
<keyword evidence="3" id="KW-0964">Secreted</keyword>
<evidence type="ECO:0000256" key="1">
    <source>
        <dbReference type="ARBA" id="ARBA00001913"/>
    </source>
</evidence>
<dbReference type="PROSITE" id="PS00330">
    <property type="entry name" value="HEMOLYSIN_CALCIUM"/>
    <property type="match status" value="3"/>
</dbReference>
<reference evidence="7" key="1">
    <citation type="journal article" date="2014" name="Int. J. Syst. Evol. Microbiol.">
        <title>Complete genome sequence of Corynebacterium casei LMG S-19264T (=DSM 44701T), isolated from a smear-ripened cheese.</title>
        <authorList>
            <consortium name="US DOE Joint Genome Institute (JGI-PGF)"/>
            <person name="Walter F."/>
            <person name="Albersmeier A."/>
            <person name="Kalinowski J."/>
            <person name="Ruckert C."/>
        </authorList>
    </citation>
    <scope>NUCLEOTIDE SEQUENCE</scope>
    <source>
        <strain evidence="7">VKM B-2748</strain>
    </source>
</reference>
<dbReference type="PANTHER" id="PTHR38340:SF1">
    <property type="entry name" value="S-LAYER PROTEIN"/>
    <property type="match status" value="1"/>
</dbReference>
<dbReference type="InterPro" id="IPR011049">
    <property type="entry name" value="Serralysin-like_metalloprot_C"/>
</dbReference>
<gene>
    <name evidence="7" type="ORF">GCM10008174_29070</name>
</gene>
<feature type="compositionally biased region" description="Acidic residues" evidence="5">
    <location>
        <begin position="259"/>
        <end position="276"/>
    </location>
</feature>
<dbReference type="SUPFAM" id="SSF51120">
    <property type="entry name" value="beta-Roll"/>
    <property type="match status" value="1"/>
</dbReference>
<dbReference type="Pfam" id="PF00353">
    <property type="entry name" value="HemolysinCabind"/>
    <property type="match status" value="1"/>
</dbReference>
<reference evidence="7" key="2">
    <citation type="submission" date="2023-01" db="EMBL/GenBank/DDBJ databases">
        <authorList>
            <person name="Sun Q."/>
            <person name="Evtushenko L."/>
        </authorList>
    </citation>
    <scope>NUCLEOTIDE SEQUENCE</scope>
    <source>
        <strain evidence="7">VKM B-2748</strain>
    </source>
</reference>
<dbReference type="RefSeq" id="WP_271201631.1">
    <property type="nucleotide sequence ID" value="NZ_BSFL01000003.1"/>
</dbReference>
<evidence type="ECO:0000256" key="5">
    <source>
        <dbReference type="SAM" id="MobiDB-lite"/>
    </source>
</evidence>
<dbReference type="InterPro" id="IPR050557">
    <property type="entry name" value="RTX_toxin/Mannuronan_C5-epim"/>
</dbReference>
<dbReference type="GO" id="GO:0005509">
    <property type="term" value="F:calcium ion binding"/>
    <property type="evidence" value="ECO:0007669"/>
    <property type="project" value="InterPro"/>
</dbReference>
<dbReference type="Proteomes" id="UP001143309">
    <property type="component" value="Unassembled WGS sequence"/>
</dbReference>
<protein>
    <recommendedName>
        <fullName evidence="6">Peptidase M10 serralysin C-terminal domain-containing protein</fullName>
    </recommendedName>
</protein>
<feature type="domain" description="Peptidase M10 serralysin C-terminal" evidence="6">
    <location>
        <begin position="485"/>
        <end position="607"/>
    </location>
</feature>
<dbReference type="Gene3D" id="2.150.10.10">
    <property type="entry name" value="Serralysin-like metalloprotease, C-terminal"/>
    <property type="match status" value="1"/>
</dbReference>
<dbReference type="PRINTS" id="PR00313">
    <property type="entry name" value="CABNDNGRPT"/>
</dbReference>
<name>A0A9W6JP17_9HYPH</name>
<dbReference type="PANTHER" id="PTHR38340">
    <property type="entry name" value="S-LAYER PROTEIN"/>
    <property type="match status" value="1"/>
</dbReference>
<organism evidence="7 8">
    <name type="scientific">Methylopila turkensis</name>
    <dbReference type="NCBI Taxonomy" id="1437816"/>
    <lineage>
        <taxon>Bacteria</taxon>
        <taxon>Pseudomonadati</taxon>
        <taxon>Pseudomonadota</taxon>
        <taxon>Alphaproteobacteria</taxon>
        <taxon>Hyphomicrobiales</taxon>
        <taxon>Methylopilaceae</taxon>
        <taxon>Methylopila</taxon>
    </lineage>
</organism>
<evidence type="ECO:0000256" key="4">
    <source>
        <dbReference type="ARBA" id="ARBA00022737"/>
    </source>
</evidence>
<evidence type="ECO:0000313" key="8">
    <source>
        <dbReference type="Proteomes" id="UP001143309"/>
    </source>
</evidence>
<feature type="region of interest" description="Disordered" evidence="5">
    <location>
        <begin position="249"/>
        <end position="276"/>
    </location>
</feature>
<accession>A0A9W6JP17</accession>
<dbReference type="Pfam" id="PF08548">
    <property type="entry name" value="Peptidase_M10_C"/>
    <property type="match status" value="1"/>
</dbReference>
<sequence length="609" mass="60715">MTDTVVAAGATRADRLDMSGADTLRVDGVFAVSANAQTVRFNGPTNGAQITNTGLIENLDGGRAIRFESSVGDALTAAIVNEGVIRSGDDAIQIQDGSVAAGLLRVTNAAGAQIVSDEGQALDFASVEGSFVARVVNAGRLAAEAHDGVRFGARGELTNSGVIDGGAAEAHEDGADGVQFEDDAAGSVRNSGSISGDRHGVNAGEGSVVAVVNEAGGTLAGRNGSGVGSDGTASVINYGVITGSFSDLPGTDIHGSTPGEDDGGGSDGINDGDGDGVDIDLQATIRNYGVIEGLGAGGTGSDGLPNTAEGIAAGGGSITNYAGARIYGAGLGILVDDSSQGDAPFQTQIVNAGRIEGGAGPAIKLVSAQGDRIVNSGEIIGGDGVAIEFGSGDDRLALRDGSTIEGLTLGGDGFDTLDFSRMTLSVHAHLGRGSADLTDGVQGFERVIGGRGADQLGGSAAADTLLGEAGADRISAGDGADVLSGGAGNDRLIGGLGKDKIFGGDGGDKISYSSVAESTNRARDVIMDFSSRQGDRIDLSAIDANTIESDNQQFDWVGDAAFSNVAGQLRFETRGDLFLVEGDVNGDGTADFSLGFKNVAALTADDFLL</sequence>